<dbReference type="InterPro" id="IPR036610">
    <property type="entry name" value="PEBP-like_sf"/>
</dbReference>
<dbReference type="Gene3D" id="3.90.280.10">
    <property type="entry name" value="PEBP-like"/>
    <property type="match status" value="1"/>
</dbReference>
<accession>A0A068RPS8</accession>
<protein>
    <recommendedName>
        <fullName evidence="4">Phosphatidylethanolamine-binding protein</fullName>
    </recommendedName>
</protein>
<dbReference type="OrthoDB" id="2506647at2759"/>
<name>A0A068RPS8_9FUNG</name>
<dbReference type="SUPFAM" id="SSF49777">
    <property type="entry name" value="PEBP-like"/>
    <property type="match status" value="1"/>
</dbReference>
<organism evidence="2 3">
    <name type="scientific">Lichtheimia corymbifera JMRC:FSU:9682</name>
    <dbReference type="NCBI Taxonomy" id="1263082"/>
    <lineage>
        <taxon>Eukaryota</taxon>
        <taxon>Fungi</taxon>
        <taxon>Fungi incertae sedis</taxon>
        <taxon>Mucoromycota</taxon>
        <taxon>Mucoromycotina</taxon>
        <taxon>Mucoromycetes</taxon>
        <taxon>Mucorales</taxon>
        <taxon>Lichtheimiaceae</taxon>
        <taxon>Lichtheimia</taxon>
    </lineage>
</organism>
<comment type="caution">
    <text evidence="2">The sequence shown here is derived from an EMBL/GenBank/DDBJ whole genome shotgun (WGS) entry which is preliminary data.</text>
</comment>
<dbReference type="EMBL" id="CBTN010000010">
    <property type="protein sequence ID" value="CDH51617.1"/>
    <property type="molecule type" value="Genomic_DNA"/>
</dbReference>
<feature type="signal peptide" evidence="1">
    <location>
        <begin position="1"/>
        <end position="25"/>
    </location>
</feature>
<dbReference type="InterPro" id="IPR035810">
    <property type="entry name" value="PEBP_euk"/>
</dbReference>
<dbReference type="PANTHER" id="PTHR11362:SF82">
    <property type="entry name" value="PHOSPHATIDYLETHANOLAMINE-BINDING PROTEIN 4"/>
    <property type="match status" value="1"/>
</dbReference>
<dbReference type="VEuPathDB" id="FungiDB:LCOR_03198.1"/>
<sequence>MVQITTLFSSAAAILLFGAVGTCQQQWGGPVNRAIVEQQLSDLKAAKVIPEVLPEFEPTSFIKLMYDDKPVVNAGDVIYPHQAINPPHVWFPAPREDAHYTLVLVDADAHVPLVRHWIVENVPGGKPGSSIRDNIPYTPYHGPTPPALTGKHRYVFALYEQPMVNQSLVPPIVGDPDRHRAFFDLDKFVTENNLTLVAATYVQAEHEDGYEGRGRAPSSVLAAASSSSNAASVGASSMSMMSSASAAPSSAV</sequence>
<keyword evidence="3" id="KW-1185">Reference proteome</keyword>
<gene>
    <name evidence="2" type="ORF">LCOR_03198.1</name>
</gene>
<dbReference type="AlphaFoldDB" id="A0A068RPS8"/>
<dbReference type="InterPro" id="IPR008914">
    <property type="entry name" value="PEBP"/>
</dbReference>
<keyword evidence="1" id="KW-0732">Signal</keyword>
<evidence type="ECO:0000256" key="1">
    <source>
        <dbReference type="SAM" id="SignalP"/>
    </source>
</evidence>
<dbReference type="PANTHER" id="PTHR11362">
    <property type="entry name" value="PHOSPHATIDYLETHANOLAMINE-BINDING PROTEIN"/>
    <property type="match status" value="1"/>
</dbReference>
<dbReference type="Pfam" id="PF01161">
    <property type="entry name" value="PBP"/>
    <property type="match status" value="1"/>
</dbReference>
<dbReference type="STRING" id="1263082.A0A068RPS8"/>
<reference evidence="2" key="1">
    <citation type="submission" date="2013-08" db="EMBL/GenBank/DDBJ databases">
        <title>Gene expansion shapes genome architecture in the human pathogen Lichtheimia corymbifera: an evolutionary genomics analysis in the ancient terrestrial Mucorales (Mucoromycotina).</title>
        <authorList>
            <person name="Schwartze V.U."/>
            <person name="Winter S."/>
            <person name="Shelest E."/>
            <person name="Marcet-Houben M."/>
            <person name="Horn F."/>
            <person name="Wehner S."/>
            <person name="Hoffmann K."/>
            <person name="Riege K."/>
            <person name="Sammeth M."/>
            <person name="Nowrousian M."/>
            <person name="Valiante V."/>
            <person name="Linde J."/>
            <person name="Jacobsen I.D."/>
            <person name="Marz M."/>
            <person name="Brakhage A.A."/>
            <person name="Gabaldon T."/>
            <person name="Bocker S."/>
            <person name="Voigt K."/>
        </authorList>
    </citation>
    <scope>NUCLEOTIDE SEQUENCE [LARGE SCALE GENOMIC DNA]</scope>
    <source>
        <strain evidence="2">FSU 9682</strain>
    </source>
</reference>
<proteinExistence type="predicted"/>
<evidence type="ECO:0008006" key="4">
    <source>
        <dbReference type="Google" id="ProtNLM"/>
    </source>
</evidence>
<feature type="chain" id="PRO_5001655356" description="Phosphatidylethanolamine-binding protein" evidence="1">
    <location>
        <begin position="26"/>
        <end position="252"/>
    </location>
</feature>
<dbReference type="Proteomes" id="UP000027586">
    <property type="component" value="Unassembled WGS sequence"/>
</dbReference>
<evidence type="ECO:0000313" key="2">
    <source>
        <dbReference type="EMBL" id="CDH51617.1"/>
    </source>
</evidence>
<evidence type="ECO:0000313" key="3">
    <source>
        <dbReference type="Proteomes" id="UP000027586"/>
    </source>
</evidence>
<dbReference type="CDD" id="cd00866">
    <property type="entry name" value="PEBP_euk"/>
    <property type="match status" value="1"/>
</dbReference>